<comment type="caution">
    <text evidence="1">The sequence shown here is derived from an EMBL/GenBank/DDBJ whole genome shotgun (WGS) entry which is preliminary data.</text>
</comment>
<protein>
    <submittedName>
        <fullName evidence="1">TetR family transcriptional regulator</fullName>
    </submittedName>
</protein>
<evidence type="ECO:0000313" key="1">
    <source>
        <dbReference type="EMBL" id="TQL85519.1"/>
    </source>
</evidence>
<dbReference type="EMBL" id="VFOX01000001">
    <property type="protein sequence ID" value="TQL85519.1"/>
    <property type="molecule type" value="Genomic_DNA"/>
</dbReference>
<gene>
    <name evidence="1" type="ORF">FB560_1136</name>
</gene>
<dbReference type="InterPro" id="IPR009057">
    <property type="entry name" value="Homeodomain-like_sf"/>
</dbReference>
<sequence>MPTAPRRPKGEPLIGRPPKITRDDVLTAVLDIGFTDVTVPLVAERLDVTPATIYRHVPDRATMLALAWDRVVDDIPWPTVAGDWRAVLLAYAECLWEALAEHPGVVTALSSGLMPERTMDILLALAAHLERESFAMPDAMLVIDTVIDTVIDHRLGLERLDGHTPAPGVSRAEMASSWEPHDDEAAALQRARAAMRDAVVTPPRQWLNRKLSLILDGGEKLRDTTERLPFDLTAPDGRSSATQ</sequence>
<accession>A0A543BL14</accession>
<evidence type="ECO:0000313" key="2">
    <source>
        <dbReference type="Proteomes" id="UP000317209"/>
    </source>
</evidence>
<dbReference type="Proteomes" id="UP000317209">
    <property type="component" value="Unassembled WGS sequence"/>
</dbReference>
<dbReference type="AlphaFoldDB" id="A0A543BL14"/>
<dbReference type="InterPro" id="IPR036271">
    <property type="entry name" value="Tet_transcr_reg_TetR-rel_C_sf"/>
</dbReference>
<dbReference type="SUPFAM" id="SSF48498">
    <property type="entry name" value="Tetracyclin repressor-like, C-terminal domain"/>
    <property type="match status" value="1"/>
</dbReference>
<dbReference type="Gene3D" id="1.10.357.10">
    <property type="entry name" value="Tetracycline Repressor, domain 2"/>
    <property type="match status" value="1"/>
</dbReference>
<dbReference type="OrthoDB" id="329481at2"/>
<proteinExistence type="predicted"/>
<dbReference type="RefSeq" id="WP_141871460.1">
    <property type="nucleotide sequence ID" value="NZ_VFOX01000001.1"/>
</dbReference>
<keyword evidence="2" id="KW-1185">Reference proteome</keyword>
<name>A0A543BL14_9MICO</name>
<reference evidence="1 2" key="1">
    <citation type="submission" date="2019-06" db="EMBL/GenBank/DDBJ databases">
        <title>Sequencing the genomes of 1000 actinobacteria strains.</title>
        <authorList>
            <person name="Klenk H.-P."/>
        </authorList>
    </citation>
    <scope>NUCLEOTIDE SEQUENCE [LARGE SCALE GENOMIC DNA]</scope>
    <source>
        <strain evidence="1 2">DSM 20169</strain>
    </source>
</reference>
<organism evidence="1 2">
    <name type="scientific">Microbacterium saperdae</name>
    <dbReference type="NCBI Taxonomy" id="69368"/>
    <lineage>
        <taxon>Bacteria</taxon>
        <taxon>Bacillati</taxon>
        <taxon>Actinomycetota</taxon>
        <taxon>Actinomycetes</taxon>
        <taxon>Micrococcales</taxon>
        <taxon>Microbacteriaceae</taxon>
        <taxon>Microbacterium</taxon>
    </lineage>
</organism>
<dbReference type="SUPFAM" id="SSF46689">
    <property type="entry name" value="Homeodomain-like"/>
    <property type="match status" value="1"/>
</dbReference>